<evidence type="ECO:0000313" key="3">
    <source>
        <dbReference type="Proteomes" id="UP000448943"/>
    </source>
</evidence>
<protein>
    <submittedName>
        <fullName evidence="2">Uncharacterized protein</fullName>
    </submittedName>
</protein>
<gene>
    <name evidence="2" type="ORF">ERL59_13715</name>
</gene>
<dbReference type="RefSeq" id="WP_160646815.1">
    <property type="nucleotide sequence ID" value="NZ_SIJB01000029.1"/>
</dbReference>
<sequence length="87" mass="9890">MKTTIKTLLIFTILMSSFASVALADGKYIEKEFYFTGLIAPDTKDYAEGERSGTLEICSEPRSYVKEIRPGFQSWTTKATYCGWIWS</sequence>
<evidence type="ECO:0000313" key="2">
    <source>
        <dbReference type="EMBL" id="NBI30004.1"/>
    </source>
</evidence>
<proteinExistence type="predicted"/>
<dbReference type="Proteomes" id="UP000448943">
    <property type="component" value="Unassembled WGS sequence"/>
</dbReference>
<comment type="caution">
    <text evidence="2">The sequence shown here is derived from an EMBL/GenBank/DDBJ whole genome shotgun (WGS) entry which is preliminary data.</text>
</comment>
<evidence type="ECO:0000256" key="1">
    <source>
        <dbReference type="SAM" id="SignalP"/>
    </source>
</evidence>
<reference evidence="2 3" key="1">
    <citation type="submission" date="2019-01" db="EMBL/GenBank/DDBJ databases">
        <title>Chengkuizengella sp. nov., isolated from deep-sea sediment of East Pacific Ocean.</title>
        <authorList>
            <person name="Yang J."/>
            <person name="Lai Q."/>
            <person name="Shao Z."/>
        </authorList>
    </citation>
    <scope>NUCLEOTIDE SEQUENCE [LARGE SCALE GENOMIC DNA]</scope>
    <source>
        <strain evidence="2 3">YPA3-1-1</strain>
    </source>
</reference>
<organism evidence="2 3">
    <name type="scientific">Chengkuizengella marina</name>
    <dbReference type="NCBI Taxonomy" id="2507566"/>
    <lineage>
        <taxon>Bacteria</taxon>
        <taxon>Bacillati</taxon>
        <taxon>Bacillota</taxon>
        <taxon>Bacilli</taxon>
        <taxon>Bacillales</taxon>
        <taxon>Paenibacillaceae</taxon>
        <taxon>Chengkuizengella</taxon>
    </lineage>
</organism>
<feature type="signal peptide" evidence="1">
    <location>
        <begin position="1"/>
        <end position="24"/>
    </location>
</feature>
<dbReference type="EMBL" id="SIJB01000029">
    <property type="protein sequence ID" value="NBI30004.1"/>
    <property type="molecule type" value="Genomic_DNA"/>
</dbReference>
<dbReference type="AlphaFoldDB" id="A0A6N9Q5V3"/>
<keyword evidence="1" id="KW-0732">Signal</keyword>
<accession>A0A6N9Q5V3</accession>
<keyword evidence="3" id="KW-1185">Reference proteome</keyword>
<feature type="chain" id="PRO_5026952168" evidence="1">
    <location>
        <begin position="25"/>
        <end position="87"/>
    </location>
</feature>
<name>A0A6N9Q5V3_9BACL</name>